<keyword evidence="3" id="KW-0654">Proteoglycan</keyword>
<dbReference type="InterPro" id="IPR020901">
    <property type="entry name" value="Prtase_inh_Kunz-CS"/>
</dbReference>
<evidence type="ECO:0000256" key="6">
    <source>
        <dbReference type="SAM" id="MobiDB-lite"/>
    </source>
</evidence>
<proteinExistence type="predicted"/>
<evidence type="ECO:0000259" key="7">
    <source>
        <dbReference type="PROSITE" id="PS50279"/>
    </source>
</evidence>
<dbReference type="PANTHER" id="PTHR10083">
    <property type="entry name" value="KUNITZ-TYPE PROTEASE INHIBITOR-RELATED"/>
    <property type="match status" value="1"/>
</dbReference>
<evidence type="ECO:0000313" key="8">
    <source>
        <dbReference type="EMBL" id="KOF84045.1"/>
    </source>
</evidence>
<dbReference type="InterPro" id="IPR050098">
    <property type="entry name" value="TFPI/VKTCI-like"/>
</dbReference>
<dbReference type="SUPFAM" id="SSF57362">
    <property type="entry name" value="BPTI-like"/>
    <property type="match status" value="6"/>
</dbReference>
<feature type="domain" description="BPTI/Kunitz inhibitor" evidence="7">
    <location>
        <begin position="33"/>
        <end position="83"/>
    </location>
</feature>
<dbReference type="AlphaFoldDB" id="A0A0L8H5J3"/>
<dbReference type="FunFam" id="4.10.410.10:FF:000017">
    <property type="entry name" value="papilin isoform X2"/>
    <property type="match status" value="1"/>
</dbReference>
<dbReference type="InterPro" id="IPR036880">
    <property type="entry name" value="Kunitz_BPTI_sf"/>
</dbReference>
<keyword evidence="2" id="KW-0964">Secreted</keyword>
<feature type="domain" description="BPTI/Kunitz inhibitor" evidence="7">
    <location>
        <begin position="591"/>
        <end position="641"/>
    </location>
</feature>
<dbReference type="STRING" id="37653.A0A0L8H5J3"/>
<evidence type="ECO:0000256" key="3">
    <source>
        <dbReference type="ARBA" id="ARBA00022974"/>
    </source>
</evidence>
<reference evidence="8" key="1">
    <citation type="submission" date="2015-07" db="EMBL/GenBank/DDBJ databases">
        <title>MeaNS - Measles Nucleotide Surveillance Program.</title>
        <authorList>
            <person name="Tran T."/>
            <person name="Druce J."/>
        </authorList>
    </citation>
    <scope>NUCLEOTIDE SEQUENCE</scope>
    <source>
        <strain evidence="8">UCB-OBI-ISO-001</strain>
        <tissue evidence="8">Gonad</tissue>
    </source>
</reference>
<dbReference type="OrthoDB" id="5950222at2759"/>
<dbReference type="CDD" id="cd00109">
    <property type="entry name" value="Kunitz-type"/>
    <property type="match status" value="2"/>
</dbReference>
<evidence type="ECO:0000256" key="5">
    <source>
        <dbReference type="ARBA" id="ARBA00023180"/>
    </source>
</evidence>
<dbReference type="InterPro" id="IPR002223">
    <property type="entry name" value="Kunitz_BPTI"/>
</dbReference>
<dbReference type="SMART" id="SM00131">
    <property type="entry name" value="KU"/>
    <property type="match status" value="6"/>
</dbReference>
<evidence type="ECO:0000256" key="4">
    <source>
        <dbReference type="ARBA" id="ARBA00023157"/>
    </source>
</evidence>
<dbReference type="GO" id="GO:0004867">
    <property type="term" value="F:serine-type endopeptidase inhibitor activity"/>
    <property type="evidence" value="ECO:0007669"/>
    <property type="project" value="InterPro"/>
</dbReference>
<name>A0A0L8H5J3_OCTBM</name>
<gene>
    <name evidence="8" type="ORF">OCBIM_22022767mg</name>
</gene>
<protein>
    <recommendedName>
        <fullName evidence="7">BPTI/Kunitz inhibitor domain-containing protein</fullName>
    </recommendedName>
</protein>
<dbReference type="PROSITE" id="PS00280">
    <property type="entry name" value="BPTI_KUNITZ_1"/>
    <property type="match status" value="6"/>
</dbReference>
<accession>A0A0L8H5J3</accession>
<dbReference type="FunFam" id="4.10.410.10:FF:000020">
    <property type="entry name" value="Collagen, type VI, alpha 3"/>
    <property type="match status" value="5"/>
</dbReference>
<feature type="region of interest" description="Disordered" evidence="6">
    <location>
        <begin position="1"/>
        <end position="30"/>
    </location>
</feature>
<sequence length="661" mass="73748">MEACRDHSRRTHPHTRPTPRPTRPPVTGGNVDCSAEPVAGSCSDYAQKWTYDTATGRCKQFWYGGCGGNTNRFDEERDCRIACQDRRTRPSPHYTRRPEVTARPTRAPVTGGSVHCSAEPDRGTCSDYAQKWAFDTETRRCKQFWYGGCGGNTNRFDEERDCMVACRDYRTPSVTHTHTHRTRRPTPEVTRAPVTGDVCSLEHDRGTCSDYDQKWGYDPESRRCKQFWYGGCGGNKNRFDDERDCMIACRDHRGPVTARPTTRRRGCQDTRYGCCDDRQTAAQGPDKEGCPERTCAVSRYGCCPDGVAFARGPEYEGCRVVRRGCEATQYGCCEDGVTAASGPDRYGCPERGCADSRFGCCPDGTTFARGPDYKGCRLVLGGCAGTRYGCCADGVTAARGQDRLGCPERQTCSDSRYGCCPDGVRSAHGPNYHGCEPRHVTESDCTSNKDSGTCRDHAIKWFFDRASSSCQQFWYGGCGGNGNRYDTEEDCRRKCHHRVGSHVALTTPSVADDVCKLPKAVGNCRARKLRWYFDHETVSCQKFHYTGCHGNGNNFISEQQCVHRCFAPNPIIQFTVPPNEKELSRDPLVVCHLGVDAGACDDQFAMWYYDAQEGECKPFNYTGCYGNSNRYKTKQSCEALCNRDTKDSESLPPKLTLALIS</sequence>
<dbReference type="PROSITE" id="PS50279">
    <property type="entry name" value="BPTI_KUNITZ_2"/>
    <property type="match status" value="6"/>
</dbReference>
<keyword evidence="2" id="KW-0272">Extracellular matrix</keyword>
<feature type="compositionally biased region" description="Basic residues" evidence="6">
    <location>
        <begin position="7"/>
        <end position="17"/>
    </location>
</feature>
<feature type="domain" description="BPTI/Kunitz inhibitor" evidence="7">
    <location>
        <begin position="445"/>
        <end position="495"/>
    </location>
</feature>
<feature type="domain" description="BPTI/Kunitz inhibitor" evidence="7">
    <location>
        <begin position="515"/>
        <end position="565"/>
    </location>
</feature>
<dbReference type="PRINTS" id="PR00759">
    <property type="entry name" value="BASICPTASE"/>
</dbReference>
<organism evidence="8">
    <name type="scientific">Octopus bimaculoides</name>
    <name type="common">California two-spotted octopus</name>
    <dbReference type="NCBI Taxonomy" id="37653"/>
    <lineage>
        <taxon>Eukaryota</taxon>
        <taxon>Metazoa</taxon>
        <taxon>Spiralia</taxon>
        <taxon>Lophotrochozoa</taxon>
        <taxon>Mollusca</taxon>
        <taxon>Cephalopoda</taxon>
        <taxon>Coleoidea</taxon>
        <taxon>Octopodiformes</taxon>
        <taxon>Octopoda</taxon>
        <taxon>Incirrata</taxon>
        <taxon>Octopodidae</taxon>
        <taxon>Octopus</taxon>
    </lineage>
</organism>
<feature type="domain" description="BPTI/Kunitz inhibitor" evidence="7">
    <location>
        <begin position="199"/>
        <end position="249"/>
    </location>
</feature>
<dbReference type="GO" id="GO:0005615">
    <property type="term" value="C:extracellular space"/>
    <property type="evidence" value="ECO:0007669"/>
    <property type="project" value="TreeGrafter"/>
</dbReference>
<comment type="subcellular location">
    <subcellularLocation>
        <location evidence="1">Secreted</location>
        <location evidence="1">Extracellular space</location>
        <location evidence="1">Extracellular matrix</location>
    </subcellularLocation>
</comment>
<evidence type="ECO:0000256" key="2">
    <source>
        <dbReference type="ARBA" id="ARBA00022530"/>
    </source>
</evidence>
<dbReference type="Pfam" id="PF00014">
    <property type="entry name" value="Kunitz_BPTI"/>
    <property type="match status" value="6"/>
</dbReference>
<dbReference type="PANTHER" id="PTHR10083:SF374">
    <property type="entry name" value="BPTI_KUNITZ INHIBITOR DOMAIN-CONTAINING PROTEIN"/>
    <property type="match status" value="1"/>
</dbReference>
<dbReference type="EMBL" id="KQ419290">
    <property type="protein sequence ID" value="KOF84045.1"/>
    <property type="molecule type" value="Genomic_DNA"/>
</dbReference>
<keyword evidence="5" id="KW-0325">Glycoprotein</keyword>
<feature type="domain" description="BPTI/Kunitz inhibitor" evidence="7">
    <location>
        <begin position="116"/>
        <end position="166"/>
    </location>
</feature>
<feature type="region of interest" description="Disordered" evidence="6">
    <location>
        <begin position="88"/>
        <end position="115"/>
    </location>
</feature>
<dbReference type="Gene3D" id="4.10.410.10">
    <property type="entry name" value="Pancreatic trypsin inhibitor Kunitz domain"/>
    <property type="match status" value="6"/>
</dbReference>
<evidence type="ECO:0000256" key="1">
    <source>
        <dbReference type="ARBA" id="ARBA00004498"/>
    </source>
</evidence>
<keyword evidence="4" id="KW-1015">Disulfide bond</keyword>